<evidence type="ECO:0000313" key="2">
    <source>
        <dbReference type="EMBL" id="EFI28648.1"/>
    </source>
</evidence>
<reference evidence="2 3" key="1">
    <citation type="journal article" date="2010" name="Proc. Natl. Acad. Sci. U.S.A.">
        <title>Insights into evolution of multicellular fungi from the assembled chromosomes of the mushroom Coprinopsis cinerea (Coprinus cinereus).</title>
        <authorList>
            <person name="Stajich J.E."/>
            <person name="Wilke S.K."/>
            <person name="Ahren D."/>
            <person name="Au C.H."/>
            <person name="Birren B.W."/>
            <person name="Borodovsky M."/>
            <person name="Burns C."/>
            <person name="Canback B."/>
            <person name="Casselton L.A."/>
            <person name="Cheng C.K."/>
            <person name="Deng J."/>
            <person name="Dietrich F.S."/>
            <person name="Fargo D.C."/>
            <person name="Farman M.L."/>
            <person name="Gathman A.C."/>
            <person name="Goldberg J."/>
            <person name="Guigo R."/>
            <person name="Hoegger P.J."/>
            <person name="Hooker J.B."/>
            <person name="Huggins A."/>
            <person name="James T.Y."/>
            <person name="Kamada T."/>
            <person name="Kilaru S."/>
            <person name="Kodira C."/>
            <person name="Kues U."/>
            <person name="Kupfer D."/>
            <person name="Kwan H.S."/>
            <person name="Lomsadze A."/>
            <person name="Li W."/>
            <person name="Lilly W.W."/>
            <person name="Ma L.J."/>
            <person name="Mackey A.J."/>
            <person name="Manning G."/>
            <person name="Martin F."/>
            <person name="Muraguchi H."/>
            <person name="Natvig D.O."/>
            <person name="Palmerini H."/>
            <person name="Ramesh M.A."/>
            <person name="Rehmeyer C.J."/>
            <person name="Roe B.A."/>
            <person name="Shenoy N."/>
            <person name="Stanke M."/>
            <person name="Ter-Hovhannisyan V."/>
            <person name="Tunlid A."/>
            <person name="Velagapudi R."/>
            <person name="Vision T.J."/>
            <person name="Zeng Q."/>
            <person name="Zolan M.E."/>
            <person name="Pukkila P.J."/>
        </authorList>
    </citation>
    <scope>NUCLEOTIDE SEQUENCE [LARGE SCALE GENOMIC DNA]</scope>
    <source>
        <strain evidence="3">Okayama-7 / 130 / ATCC MYA-4618 / FGSC 9003</strain>
    </source>
</reference>
<dbReference type="KEGG" id="cci:CC1G_13674"/>
<evidence type="ECO:0000256" key="1">
    <source>
        <dbReference type="SAM" id="MobiDB-lite"/>
    </source>
</evidence>
<protein>
    <submittedName>
        <fullName evidence="2">Uncharacterized protein</fullName>
    </submittedName>
</protein>
<feature type="region of interest" description="Disordered" evidence="1">
    <location>
        <begin position="15"/>
        <end position="42"/>
    </location>
</feature>
<evidence type="ECO:0000313" key="3">
    <source>
        <dbReference type="Proteomes" id="UP000001861"/>
    </source>
</evidence>
<accession>D6RJV6</accession>
<sequence>MTEIAVPSISLKEDSLKYGEDANPHSSDETLCSPKKEDLGESSDIQVEIEHLGDDSTCNSDADDAQLRALKRRSVSRVTFRSRVRITSGFNHHRRSSYSRRTQSCSIPGFTPDSSRSCSPSSSISAPLRFHSEESEARPGWGTLGQRVALFAQRSAQKRQLRAQSKQQARARRAYSKPCYAEIQANENTPLLAAGGMYGAGGYTCQCERCQKDDDTATCWSTGLLDYQRWWHSVYRLMTCGCFDDSDEE</sequence>
<dbReference type="AlphaFoldDB" id="D6RJV6"/>
<dbReference type="eggNOG" id="ENOG502SUYB">
    <property type="taxonomic scope" value="Eukaryota"/>
</dbReference>
<name>D6RJV6_COPC7</name>
<dbReference type="RefSeq" id="XP_002912142.1">
    <property type="nucleotide sequence ID" value="XM_002912096.1"/>
</dbReference>
<organism evidence="2 3">
    <name type="scientific">Coprinopsis cinerea (strain Okayama-7 / 130 / ATCC MYA-4618 / FGSC 9003)</name>
    <name type="common">Inky cap fungus</name>
    <name type="synonym">Hormographiella aspergillata</name>
    <dbReference type="NCBI Taxonomy" id="240176"/>
    <lineage>
        <taxon>Eukaryota</taxon>
        <taxon>Fungi</taxon>
        <taxon>Dikarya</taxon>
        <taxon>Basidiomycota</taxon>
        <taxon>Agaricomycotina</taxon>
        <taxon>Agaricomycetes</taxon>
        <taxon>Agaricomycetidae</taxon>
        <taxon>Agaricales</taxon>
        <taxon>Agaricineae</taxon>
        <taxon>Psathyrellaceae</taxon>
        <taxon>Coprinopsis</taxon>
    </lineage>
</organism>
<dbReference type="HOGENOM" id="CLU_1294555_0_0_1"/>
<dbReference type="OrthoDB" id="3270420at2759"/>
<feature type="region of interest" description="Disordered" evidence="1">
    <location>
        <begin position="91"/>
        <end position="123"/>
    </location>
</feature>
<proteinExistence type="predicted"/>
<dbReference type="VEuPathDB" id="FungiDB:CC1G_13674"/>
<dbReference type="GeneID" id="6006339"/>
<dbReference type="Proteomes" id="UP000001861">
    <property type="component" value="Unassembled WGS sequence"/>
</dbReference>
<feature type="compositionally biased region" description="Low complexity" evidence="1">
    <location>
        <begin position="114"/>
        <end position="123"/>
    </location>
</feature>
<dbReference type="InParanoid" id="D6RJV6"/>
<gene>
    <name evidence="2" type="ORF">CC1G_13674</name>
</gene>
<comment type="caution">
    <text evidence="2">The sequence shown here is derived from an EMBL/GenBank/DDBJ whole genome shotgun (WGS) entry which is preliminary data.</text>
</comment>
<dbReference type="EMBL" id="AACS02000001">
    <property type="protein sequence ID" value="EFI28648.1"/>
    <property type="molecule type" value="Genomic_DNA"/>
</dbReference>
<keyword evidence="3" id="KW-1185">Reference proteome</keyword>
<feature type="compositionally biased region" description="Basic and acidic residues" evidence="1">
    <location>
        <begin position="15"/>
        <end position="39"/>
    </location>
</feature>